<comment type="caution">
    <text evidence="11">The sequence shown here is derived from an EMBL/GenBank/DDBJ whole genome shotgun (WGS) entry which is preliminary data.</text>
</comment>
<evidence type="ECO:0000313" key="11">
    <source>
        <dbReference type="EMBL" id="MEM5499417.1"/>
    </source>
</evidence>
<dbReference type="GO" id="GO:0004852">
    <property type="term" value="F:uroporphyrinogen-III synthase activity"/>
    <property type="evidence" value="ECO:0007669"/>
    <property type="project" value="UniProtKB-EC"/>
</dbReference>
<dbReference type="InterPro" id="IPR003754">
    <property type="entry name" value="4pyrrol_synth_uPrphyn_synth"/>
</dbReference>
<dbReference type="RefSeq" id="WP_342882561.1">
    <property type="nucleotide sequence ID" value="NZ_JBBMQS010000013.1"/>
</dbReference>
<dbReference type="Gene3D" id="3.40.50.10090">
    <property type="match status" value="2"/>
</dbReference>
<dbReference type="SUPFAM" id="SSF69618">
    <property type="entry name" value="HemD-like"/>
    <property type="match status" value="1"/>
</dbReference>
<evidence type="ECO:0000256" key="7">
    <source>
        <dbReference type="ARBA" id="ARBA00040167"/>
    </source>
</evidence>
<name>A0ABU9SZV7_9ALTE</name>
<reference evidence="11 12" key="1">
    <citation type="submission" date="2024-03" db="EMBL/GenBank/DDBJ databases">
        <title>Community enrichment and isolation of bacterial strains for fucoidan degradation.</title>
        <authorList>
            <person name="Sichert A."/>
        </authorList>
    </citation>
    <scope>NUCLEOTIDE SEQUENCE [LARGE SCALE GENOMIC DNA]</scope>
    <source>
        <strain evidence="11 12">AS12</strain>
    </source>
</reference>
<dbReference type="PANTHER" id="PTHR38042:SF1">
    <property type="entry name" value="UROPORPHYRINOGEN-III SYNTHASE, CHLOROPLASTIC"/>
    <property type="match status" value="1"/>
</dbReference>
<evidence type="ECO:0000256" key="2">
    <source>
        <dbReference type="ARBA" id="ARBA00008133"/>
    </source>
</evidence>
<proteinExistence type="inferred from homology"/>
<evidence type="ECO:0000256" key="3">
    <source>
        <dbReference type="ARBA" id="ARBA00013109"/>
    </source>
</evidence>
<evidence type="ECO:0000256" key="6">
    <source>
        <dbReference type="ARBA" id="ARBA00037589"/>
    </source>
</evidence>
<evidence type="ECO:0000256" key="8">
    <source>
        <dbReference type="ARBA" id="ARBA00048617"/>
    </source>
</evidence>
<dbReference type="EC" id="4.2.1.75" evidence="3 9"/>
<dbReference type="CDD" id="cd06578">
    <property type="entry name" value="HemD"/>
    <property type="match status" value="1"/>
</dbReference>
<evidence type="ECO:0000259" key="10">
    <source>
        <dbReference type="Pfam" id="PF02602"/>
    </source>
</evidence>
<gene>
    <name evidence="11" type="ORF">WNY77_18545</name>
</gene>
<keyword evidence="12" id="KW-1185">Reference proteome</keyword>
<comment type="function">
    <text evidence="6 9">Catalyzes cyclization of the linear tetrapyrrole, hydroxymethylbilane, to the macrocyclic uroporphyrinogen III.</text>
</comment>
<accession>A0ABU9SZV7</accession>
<dbReference type="InterPro" id="IPR036108">
    <property type="entry name" value="4pyrrol_syn_uPrphyn_synt_sf"/>
</dbReference>
<evidence type="ECO:0000256" key="5">
    <source>
        <dbReference type="ARBA" id="ARBA00023244"/>
    </source>
</evidence>
<evidence type="ECO:0000313" key="12">
    <source>
        <dbReference type="Proteomes" id="UP001461163"/>
    </source>
</evidence>
<comment type="pathway">
    <text evidence="1 9">Porphyrin-containing compound metabolism; protoporphyrin-IX biosynthesis; coproporphyrinogen-III from 5-aminolevulinate: step 3/4.</text>
</comment>
<dbReference type="Pfam" id="PF02602">
    <property type="entry name" value="HEM4"/>
    <property type="match status" value="1"/>
</dbReference>
<comment type="catalytic activity">
    <reaction evidence="8 9">
        <text>hydroxymethylbilane = uroporphyrinogen III + H2O</text>
        <dbReference type="Rhea" id="RHEA:18965"/>
        <dbReference type="ChEBI" id="CHEBI:15377"/>
        <dbReference type="ChEBI" id="CHEBI:57308"/>
        <dbReference type="ChEBI" id="CHEBI:57845"/>
        <dbReference type="EC" id="4.2.1.75"/>
    </reaction>
</comment>
<comment type="similarity">
    <text evidence="2 9">Belongs to the uroporphyrinogen-III synthase family.</text>
</comment>
<evidence type="ECO:0000256" key="1">
    <source>
        <dbReference type="ARBA" id="ARBA00004772"/>
    </source>
</evidence>
<feature type="domain" description="Tetrapyrrole biosynthesis uroporphyrinogen III synthase" evidence="10">
    <location>
        <begin position="18"/>
        <end position="231"/>
    </location>
</feature>
<protein>
    <recommendedName>
        <fullName evidence="7 9">Uroporphyrinogen-III synthase</fullName>
        <ecNumber evidence="3 9">4.2.1.75</ecNumber>
    </recommendedName>
</protein>
<evidence type="ECO:0000256" key="9">
    <source>
        <dbReference type="RuleBase" id="RU366031"/>
    </source>
</evidence>
<keyword evidence="4 9" id="KW-0456">Lyase</keyword>
<evidence type="ECO:0000256" key="4">
    <source>
        <dbReference type="ARBA" id="ARBA00023239"/>
    </source>
</evidence>
<organism evidence="11 12">
    <name type="scientific">Paraglaciecola mesophila</name>
    <dbReference type="NCBI Taxonomy" id="197222"/>
    <lineage>
        <taxon>Bacteria</taxon>
        <taxon>Pseudomonadati</taxon>
        <taxon>Pseudomonadota</taxon>
        <taxon>Gammaproteobacteria</taxon>
        <taxon>Alteromonadales</taxon>
        <taxon>Alteromonadaceae</taxon>
        <taxon>Paraglaciecola</taxon>
    </lineage>
</organism>
<dbReference type="EMBL" id="JBBMQS010000013">
    <property type="protein sequence ID" value="MEM5499417.1"/>
    <property type="molecule type" value="Genomic_DNA"/>
</dbReference>
<dbReference type="PANTHER" id="PTHR38042">
    <property type="entry name" value="UROPORPHYRINOGEN-III SYNTHASE, CHLOROPLASTIC"/>
    <property type="match status" value="1"/>
</dbReference>
<keyword evidence="5 9" id="KW-0627">Porphyrin biosynthesis</keyword>
<sequence length="240" mass="25809">MTVLIFRPEQKCAPSAARFFAAGLPAVGVGLITTQANEQALSSLPGSLRTLSSGDGIIVTSTVVGQLLAQQRIELPNAVSIFAVGSSTAEGLRAQGYDVIVPLVPTTEGLLALTPLKEIAGHKVVIIKGQGGREDLAQQLTQRGATVLLADIYQRIKIATPKATQEWQAKQIRCIIATSGEMIDTAFEHFDAKWLQSLPWIVVSPRTEQIAAKRGINTIFVSDDASDQALIRRAKEFLEH</sequence>
<dbReference type="Proteomes" id="UP001461163">
    <property type="component" value="Unassembled WGS sequence"/>
</dbReference>
<dbReference type="InterPro" id="IPR039793">
    <property type="entry name" value="UROS/Hem4"/>
</dbReference>